<evidence type="ECO:0000256" key="4">
    <source>
        <dbReference type="SAM" id="Phobius"/>
    </source>
</evidence>
<feature type="compositionally biased region" description="Pro residues" evidence="3">
    <location>
        <begin position="140"/>
        <end position="153"/>
    </location>
</feature>
<keyword evidence="4" id="KW-1133">Transmembrane helix</keyword>
<comment type="caution">
    <text evidence="7">The sequence shown here is derived from an EMBL/GenBank/DDBJ whole genome shotgun (WGS) entry which is preliminary data.</text>
</comment>
<evidence type="ECO:0000313" key="8">
    <source>
        <dbReference type="Proteomes" id="UP001630127"/>
    </source>
</evidence>
<dbReference type="SUPFAM" id="SSF49503">
    <property type="entry name" value="Cupredoxins"/>
    <property type="match status" value="1"/>
</dbReference>
<dbReference type="PROSITE" id="PS51485">
    <property type="entry name" value="PHYTOCYANIN"/>
    <property type="match status" value="1"/>
</dbReference>
<feature type="chain" id="PRO_5044774936" description="Phytocyanin domain-containing protein" evidence="5">
    <location>
        <begin position="25"/>
        <end position="175"/>
    </location>
</feature>
<evidence type="ECO:0000256" key="5">
    <source>
        <dbReference type="SAM" id="SignalP"/>
    </source>
</evidence>
<evidence type="ECO:0000313" key="7">
    <source>
        <dbReference type="EMBL" id="KAL3528875.1"/>
    </source>
</evidence>
<evidence type="ECO:0000259" key="6">
    <source>
        <dbReference type="PROSITE" id="PS51485"/>
    </source>
</evidence>
<keyword evidence="1" id="KW-1015">Disulfide bond</keyword>
<dbReference type="FunFam" id="2.60.40.420:FF:000034">
    <property type="entry name" value="Cupredoxin superfamily protein"/>
    <property type="match status" value="1"/>
</dbReference>
<feature type="signal peptide" evidence="5">
    <location>
        <begin position="1"/>
        <end position="24"/>
    </location>
</feature>
<keyword evidence="5" id="KW-0732">Signal</keyword>
<dbReference type="InterPro" id="IPR039391">
    <property type="entry name" value="Phytocyanin-like"/>
</dbReference>
<dbReference type="PANTHER" id="PTHR33021">
    <property type="entry name" value="BLUE COPPER PROTEIN"/>
    <property type="match status" value="1"/>
</dbReference>
<reference evidence="7 8" key="1">
    <citation type="submission" date="2024-11" db="EMBL/GenBank/DDBJ databases">
        <title>A near-complete genome assembly of Cinchona calisaya.</title>
        <authorList>
            <person name="Lian D.C."/>
            <person name="Zhao X.W."/>
            <person name="Wei L."/>
        </authorList>
    </citation>
    <scope>NUCLEOTIDE SEQUENCE [LARGE SCALE GENOMIC DNA]</scope>
    <source>
        <tissue evidence="7">Nenye</tissue>
    </source>
</reference>
<gene>
    <name evidence="7" type="ORF">ACH5RR_008197</name>
</gene>
<name>A0ABD3AAN1_9GENT</name>
<dbReference type="Pfam" id="PF02298">
    <property type="entry name" value="Cu_bind_like"/>
    <property type="match status" value="1"/>
</dbReference>
<dbReference type="InterPro" id="IPR008972">
    <property type="entry name" value="Cupredoxin"/>
</dbReference>
<proteinExistence type="predicted"/>
<accession>A0ABD3AAN1</accession>
<dbReference type="InterPro" id="IPR003245">
    <property type="entry name" value="Phytocyanin_dom"/>
</dbReference>
<feature type="domain" description="Phytocyanin" evidence="6">
    <location>
        <begin position="25"/>
        <end position="128"/>
    </location>
</feature>
<dbReference type="PANTHER" id="PTHR33021:SF496">
    <property type="entry name" value="OS08G0482700 PROTEIN"/>
    <property type="match status" value="1"/>
</dbReference>
<sequence>MNKFACMVVFCAFSAVLTLQGALATLHVVGGDTGWKIPPDAATYNNWASSKSFRVGDTLEFNFLDKSHDVLEVAKESYDACDSIKKIGSIIENGPANVNLNSTGDHYYICTLNGHCNRGQKLAISVSADSGTPEANSPTTSPPPPPPPPPPPSSSNVVFASLALAFASVFVGFFF</sequence>
<dbReference type="AlphaFoldDB" id="A0ABD3AAN1"/>
<keyword evidence="4" id="KW-0472">Membrane</keyword>
<keyword evidence="4" id="KW-0812">Transmembrane</keyword>
<feature type="transmembrane region" description="Helical" evidence="4">
    <location>
        <begin position="157"/>
        <end position="174"/>
    </location>
</feature>
<dbReference type="EMBL" id="JBJUIK010000004">
    <property type="protein sequence ID" value="KAL3528875.1"/>
    <property type="molecule type" value="Genomic_DNA"/>
</dbReference>
<protein>
    <recommendedName>
        <fullName evidence="6">Phytocyanin domain-containing protein</fullName>
    </recommendedName>
</protein>
<evidence type="ECO:0000256" key="1">
    <source>
        <dbReference type="ARBA" id="ARBA00023157"/>
    </source>
</evidence>
<keyword evidence="2" id="KW-0325">Glycoprotein</keyword>
<organism evidence="7 8">
    <name type="scientific">Cinchona calisaya</name>
    <dbReference type="NCBI Taxonomy" id="153742"/>
    <lineage>
        <taxon>Eukaryota</taxon>
        <taxon>Viridiplantae</taxon>
        <taxon>Streptophyta</taxon>
        <taxon>Embryophyta</taxon>
        <taxon>Tracheophyta</taxon>
        <taxon>Spermatophyta</taxon>
        <taxon>Magnoliopsida</taxon>
        <taxon>eudicotyledons</taxon>
        <taxon>Gunneridae</taxon>
        <taxon>Pentapetalae</taxon>
        <taxon>asterids</taxon>
        <taxon>lamiids</taxon>
        <taxon>Gentianales</taxon>
        <taxon>Rubiaceae</taxon>
        <taxon>Cinchonoideae</taxon>
        <taxon>Cinchoneae</taxon>
        <taxon>Cinchona</taxon>
    </lineage>
</organism>
<dbReference type="Gene3D" id="2.60.40.420">
    <property type="entry name" value="Cupredoxins - blue copper proteins"/>
    <property type="match status" value="1"/>
</dbReference>
<evidence type="ECO:0000256" key="3">
    <source>
        <dbReference type="SAM" id="MobiDB-lite"/>
    </source>
</evidence>
<evidence type="ECO:0000256" key="2">
    <source>
        <dbReference type="ARBA" id="ARBA00023180"/>
    </source>
</evidence>
<dbReference type="Proteomes" id="UP001630127">
    <property type="component" value="Unassembled WGS sequence"/>
</dbReference>
<keyword evidence="8" id="KW-1185">Reference proteome</keyword>
<feature type="region of interest" description="Disordered" evidence="3">
    <location>
        <begin position="128"/>
        <end position="153"/>
    </location>
</feature>